<dbReference type="EMBL" id="VSRR010016960">
    <property type="protein sequence ID" value="MPC59892.1"/>
    <property type="molecule type" value="Genomic_DNA"/>
</dbReference>
<sequence length="75" mass="8252">MWSASRTAYSSALGEDVCATTPPVTPSTYLLLPQVLNAPYTLTHHNTLHTPGQRGHNPFNYTPYLFTAASAHRTH</sequence>
<organism evidence="1 2">
    <name type="scientific">Portunus trituberculatus</name>
    <name type="common">Swimming crab</name>
    <name type="synonym">Neptunus trituberculatus</name>
    <dbReference type="NCBI Taxonomy" id="210409"/>
    <lineage>
        <taxon>Eukaryota</taxon>
        <taxon>Metazoa</taxon>
        <taxon>Ecdysozoa</taxon>
        <taxon>Arthropoda</taxon>
        <taxon>Crustacea</taxon>
        <taxon>Multicrustacea</taxon>
        <taxon>Malacostraca</taxon>
        <taxon>Eumalacostraca</taxon>
        <taxon>Eucarida</taxon>
        <taxon>Decapoda</taxon>
        <taxon>Pleocyemata</taxon>
        <taxon>Brachyura</taxon>
        <taxon>Eubrachyura</taxon>
        <taxon>Portunoidea</taxon>
        <taxon>Portunidae</taxon>
        <taxon>Portuninae</taxon>
        <taxon>Portunus</taxon>
    </lineage>
</organism>
<comment type="caution">
    <text evidence="1">The sequence shown here is derived from an EMBL/GenBank/DDBJ whole genome shotgun (WGS) entry which is preliminary data.</text>
</comment>
<reference evidence="1 2" key="1">
    <citation type="submission" date="2019-05" db="EMBL/GenBank/DDBJ databases">
        <title>Another draft genome of Portunus trituberculatus and its Hox gene families provides insights of decapod evolution.</title>
        <authorList>
            <person name="Jeong J.-H."/>
            <person name="Song I."/>
            <person name="Kim S."/>
            <person name="Choi T."/>
            <person name="Kim D."/>
            <person name="Ryu S."/>
            <person name="Kim W."/>
        </authorList>
    </citation>
    <scope>NUCLEOTIDE SEQUENCE [LARGE SCALE GENOMIC DNA]</scope>
    <source>
        <tissue evidence="1">Muscle</tissue>
    </source>
</reference>
<protein>
    <submittedName>
        <fullName evidence="1">Uncharacterized protein</fullName>
    </submittedName>
</protein>
<name>A0A5B7GLM2_PORTR</name>
<keyword evidence="2" id="KW-1185">Reference proteome</keyword>
<evidence type="ECO:0000313" key="2">
    <source>
        <dbReference type="Proteomes" id="UP000324222"/>
    </source>
</evidence>
<gene>
    <name evidence="1" type="ORF">E2C01_053921</name>
</gene>
<proteinExistence type="predicted"/>
<dbReference type="Proteomes" id="UP000324222">
    <property type="component" value="Unassembled WGS sequence"/>
</dbReference>
<dbReference type="AlphaFoldDB" id="A0A5B7GLM2"/>
<accession>A0A5B7GLM2</accession>
<evidence type="ECO:0000313" key="1">
    <source>
        <dbReference type="EMBL" id="MPC59892.1"/>
    </source>
</evidence>